<feature type="region of interest" description="Disordered" evidence="3">
    <location>
        <begin position="377"/>
        <end position="530"/>
    </location>
</feature>
<dbReference type="SUPFAM" id="SSF81301">
    <property type="entry name" value="Nucleotidyltransferase"/>
    <property type="match status" value="1"/>
</dbReference>
<evidence type="ECO:0000313" key="6">
    <source>
        <dbReference type="EMBL" id="OQR90042.1"/>
    </source>
</evidence>
<feature type="compositionally biased region" description="Polar residues" evidence="3">
    <location>
        <begin position="461"/>
        <end position="478"/>
    </location>
</feature>
<dbReference type="Gene3D" id="1.10.1410.10">
    <property type="match status" value="1"/>
</dbReference>
<accession>A0A1V9YWG7</accession>
<name>A0A1V9YWG7_9STRA</name>
<feature type="region of interest" description="Disordered" evidence="3">
    <location>
        <begin position="567"/>
        <end position="591"/>
    </location>
</feature>
<dbReference type="PANTHER" id="PTHR45979:SF30">
    <property type="entry name" value="NUCLEOTIDYLTRANSFERASE"/>
    <property type="match status" value="1"/>
</dbReference>
<dbReference type="Pfam" id="PF13181">
    <property type="entry name" value="TPR_8"/>
    <property type="match status" value="2"/>
</dbReference>
<feature type="repeat" description="TPR" evidence="1">
    <location>
        <begin position="245"/>
        <end position="278"/>
    </location>
</feature>
<feature type="compositionally biased region" description="Basic and acidic residues" evidence="3">
    <location>
        <begin position="418"/>
        <end position="429"/>
    </location>
</feature>
<dbReference type="Gene3D" id="1.25.40.10">
    <property type="entry name" value="Tetratricopeptide repeat domain"/>
    <property type="match status" value="3"/>
</dbReference>
<dbReference type="InterPro" id="IPR043519">
    <property type="entry name" value="NT_sf"/>
</dbReference>
<organism evidence="6 7">
    <name type="scientific">Thraustotheca clavata</name>
    <dbReference type="NCBI Taxonomy" id="74557"/>
    <lineage>
        <taxon>Eukaryota</taxon>
        <taxon>Sar</taxon>
        <taxon>Stramenopiles</taxon>
        <taxon>Oomycota</taxon>
        <taxon>Saprolegniomycetes</taxon>
        <taxon>Saprolegniales</taxon>
        <taxon>Achlyaceae</taxon>
        <taxon>Thraustotheca</taxon>
    </lineage>
</organism>
<keyword evidence="2" id="KW-0175">Coiled coil</keyword>
<gene>
    <name evidence="6" type="ORF">THRCLA_09453</name>
</gene>
<feature type="compositionally biased region" description="Basic residues" evidence="3">
    <location>
        <begin position="387"/>
        <end position="396"/>
    </location>
</feature>
<dbReference type="InterPro" id="IPR011990">
    <property type="entry name" value="TPR-like_helical_dom_sf"/>
</dbReference>
<dbReference type="InterPro" id="IPR054708">
    <property type="entry name" value="MTPAP-like_central"/>
</dbReference>
<dbReference type="InterPro" id="IPR058921">
    <property type="entry name" value="PAP/OAS1-rel"/>
</dbReference>
<protein>
    <submittedName>
        <fullName evidence="6">Uncharacterized protein</fullName>
    </submittedName>
</protein>
<dbReference type="PROSITE" id="PS50005">
    <property type="entry name" value="TPR"/>
    <property type="match status" value="3"/>
</dbReference>
<dbReference type="Gene3D" id="3.30.460.10">
    <property type="entry name" value="Beta Polymerase, domain 2"/>
    <property type="match status" value="1"/>
</dbReference>
<dbReference type="EMBL" id="JNBS01002605">
    <property type="protein sequence ID" value="OQR90042.1"/>
    <property type="molecule type" value="Genomic_DNA"/>
</dbReference>
<keyword evidence="1" id="KW-0802">TPR repeat</keyword>
<sequence length="1238" mass="138938">MGSLPAKIKDAYLARGKAYAKIDNLTLALEDFGKVIEMDRRSDEGYRQRASIYTALNKHDLALADLNKVLELEGRLFTQFKFESLLARAQTLIKLAEVEENSCRADQKQDLKQDLIENGQNTTSSPYSIAAICQDLRDNWLGPFLSYEAKEFIKRAIEDFTMALEQEPQNTEVLIARAQAYIGLGNFTNALRDVDEALVLNPRASSMLLCRAMILRQQNASPQSLQQALDILKNVISNSLPMIAAEAYFRRARLYIEDEQFENAIQELTCIINLFPKAIGEEKDTGSDYMPDEQIKPFSLLAAKDSAPIHFVFWALLARARLHMKCENYSDAVDDYTTIESISQSYLPTQLECRMARERHKKSELDKSNEALNWLLKHATEEDNKKNSKSKKKKKGIKQDNFPKRVGTPSRPPAIVINREEAIEVDSKPTHKSPQSPSLAEEKTSTAQDKSPPRYAGTPTFERSSLSPQKPSPTSTQVLSSLQSRSASASPKKVHPEQVPTIQKSAQKISPTSIITSQRSSTPSSRPVYTRDEACESLYEEVDTKTVVPSRPQFHFSLTDNLSEKKDAEDFKSGASEDDDEKSDGRSTPAASPVLIVDDKYLKKRRKQLEKLRADLIDVVARREYNQIVDALDRATRKQMLEQLAEECEAARNVLEELKLEKKSKPSSPQRRTPTTSTDTSPVRTALSVDTHTKQESKVQSVPPKPAMRTPERAVNGTPQAAFTTPQATNTTPQLKTSPVIQRQNDASEDIARLRYQLELMQRSLQEKQHEIEQLKRSSMMLPASSPLPLSTLSHKLHGMERCMRPLASIARESPALRHIDLMVNLFGPTIESERVRAKLMQYLRFILEPVEAISNFFPSGSYPLKTYLPDSDIDVCLVLSDDKNPTAVATWHSHVTQALMAAATQEVRSPEGTVLAPLCTVRNVTFVNAEVRVVKCTIDNVSIDLTANRFGALGAVSLIHEMDVRVGHDHLFKRSLILIKTWCMYDSSRYIGGLPSSAPRSNILGAVAGALSTFALNTMVLCIFNIFHRRISHPLQALLEFFHYYADFDWQYNAASMFGHLPINTLNSGWRPSIRSSELIMDEDAVNAYRATIETMGSGATRPSLPFQVRACNVVDPLNECNNVARSVTVEKLNEMKQAFQNGRQALVQMFYDSWHHASSAKKEEVQAEDIIGALDPRSLETFFLNGWQTYGSGYRPDLLVHPRQVWHSPAMSPFGDANTKHDVLQTQVPELIPPNA</sequence>
<proteinExistence type="predicted"/>
<dbReference type="AlphaFoldDB" id="A0A1V9YWG7"/>
<evidence type="ECO:0000313" key="7">
    <source>
        <dbReference type="Proteomes" id="UP000243217"/>
    </source>
</evidence>
<dbReference type="PANTHER" id="PTHR45979">
    <property type="entry name" value="PAP/OAS1 SUBSTRATE-BINDING DOMAIN SUPERFAMILY"/>
    <property type="match status" value="1"/>
</dbReference>
<feature type="repeat" description="TPR" evidence="1">
    <location>
        <begin position="9"/>
        <end position="42"/>
    </location>
</feature>
<dbReference type="SUPFAM" id="SSF48452">
    <property type="entry name" value="TPR-like"/>
    <property type="match status" value="2"/>
</dbReference>
<feature type="repeat" description="TPR" evidence="1">
    <location>
        <begin position="171"/>
        <end position="204"/>
    </location>
</feature>
<dbReference type="SMART" id="SM00028">
    <property type="entry name" value="TPR"/>
    <property type="match status" value="5"/>
</dbReference>
<reference evidence="6 7" key="1">
    <citation type="journal article" date="2014" name="Genome Biol. Evol.">
        <title>The secreted proteins of Achlya hypogyna and Thraustotheca clavata identify the ancestral oomycete secretome and reveal gene acquisitions by horizontal gene transfer.</title>
        <authorList>
            <person name="Misner I."/>
            <person name="Blouin N."/>
            <person name="Leonard G."/>
            <person name="Richards T.A."/>
            <person name="Lane C.E."/>
        </authorList>
    </citation>
    <scope>NUCLEOTIDE SEQUENCE [LARGE SCALE GENOMIC DNA]</scope>
    <source>
        <strain evidence="6 7">ATCC 34112</strain>
    </source>
</reference>
<comment type="caution">
    <text evidence="6">The sequence shown here is derived from an EMBL/GenBank/DDBJ whole genome shotgun (WGS) entry which is preliminary data.</text>
</comment>
<dbReference type="STRING" id="74557.A0A1V9YWG7"/>
<evidence type="ECO:0000259" key="4">
    <source>
        <dbReference type="Pfam" id="PF22600"/>
    </source>
</evidence>
<feature type="compositionally biased region" description="Low complexity" evidence="3">
    <location>
        <begin position="666"/>
        <end position="685"/>
    </location>
</feature>
<feature type="domain" description="PAP/OAS1 substrate-binding-related" evidence="5">
    <location>
        <begin position="967"/>
        <end position="1153"/>
    </location>
</feature>
<evidence type="ECO:0000256" key="3">
    <source>
        <dbReference type="SAM" id="MobiDB-lite"/>
    </source>
</evidence>
<dbReference type="InterPro" id="IPR019734">
    <property type="entry name" value="TPR_rpt"/>
</dbReference>
<keyword evidence="7" id="KW-1185">Reference proteome</keyword>
<feature type="compositionally biased region" description="Low complexity" evidence="3">
    <location>
        <begin position="509"/>
        <end position="527"/>
    </location>
</feature>
<dbReference type="InterPro" id="IPR058920">
    <property type="entry name" value="PAP-OAS1-bd-rel"/>
</dbReference>
<evidence type="ECO:0000256" key="1">
    <source>
        <dbReference type="PROSITE-ProRule" id="PRU00339"/>
    </source>
</evidence>
<dbReference type="SUPFAM" id="SSF81631">
    <property type="entry name" value="PAP/OAS1 substrate-binding domain"/>
    <property type="match status" value="1"/>
</dbReference>
<feature type="region of interest" description="Disordered" evidence="3">
    <location>
        <begin position="659"/>
        <end position="742"/>
    </location>
</feature>
<feature type="compositionally biased region" description="Low complexity" evidence="3">
    <location>
        <begin position="479"/>
        <end position="490"/>
    </location>
</feature>
<dbReference type="Pfam" id="PF26180">
    <property type="entry name" value="PAP-OAS1"/>
    <property type="match status" value="1"/>
</dbReference>
<dbReference type="Proteomes" id="UP000243217">
    <property type="component" value="Unassembled WGS sequence"/>
</dbReference>
<evidence type="ECO:0000259" key="5">
    <source>
        <dbReference type="Pfam" id="PF26180"/>
    </source>
</evidence>
<feature type="compositionally biased region" description="Low complexity" evidence="3">
    <location>
        <begin position="718"/>
        <end position="734"/>
    </location>
</feature>
<evidence type="ECO:0000256" key="2">
    <source>
        <dbReference type="SAM" id="Coils"/>
    </source>
</evidence>
<dbReference type="OrthoDB" id="273917at2759"/>
<feature type="coiled-coil region" evidence="2">
    <location>
        <begin position="751"/>
        <end position="778"/>
    </location>
</feature>
<feature type="domain" description="Poly(A) RNA polymerase mitochondrial-like central palm" evidence="4">
    <location>
        <begin position="821"/>
        <end position="961"/>
    </location>
</feature>
<dbReference type="Pfam" id="PF22600">
    <property type="entry name" value="MTPAP-like_central"/>
    <property type="match status" value="1"/>
</dbReference>